<dbReference type="InterPro" id="IPR011577">
    <property type="entry name" value="Cyt_b561_bac/Ni-Hgenase"/>
</dbReference>
<dbReference type="PANTHER" id="PTHR30485:SF1">
    <property type="entry name" value="CYTOCHROME YDHU-RELATED"/>
    <property type="match status" value="1"/>
</dbReference>
<dbReference type="InterPro" id="IPR051542">
    <property type="entry name" value="Hydrogenase_cytochrome"/>
</dbReference>
<keyword evidence="9 12" id="KW-1133">Transmembrane helix</keyword>
<reference evidence="14 15" key="1">
    <citation type="submission" date="2018-09" db="EMBL/GenBank/DDBJ databases">
        <title>Profundibacter amoris BAR1 gen. nov., sp. nov., a new member of the Roseobacter clade isolated at Lokis Castle Vent Field on the Arctic Mid-Oceanic Ridge.</title>
        <authorList>
            <person name="Le Moine Bauer S."/>
            <person name="Sjoeberg A.G."/>
            <person name="L'Haridon S."/>
            <person name="Stokke R."/>
            <person name="Roalkvam I."/>
            <person name="Steen I.H."/>
            <person name="Dahle H."/>
        </authorList>
    </citation>
    <scope>NUCLEOTIDE SEQUENCE [LARGE SCALE GENOMIC DNA]</scope>
    <source>
        <strain evidence="14 15">BAR1</strain>
    </source>
</reference>
<evidence type="ECO:0000313" key="14">
    <source>
        <dbReference type="EMBL" id="AXX98096.1"/>
    </source>
</evidence>
<evidence type="ECO:0000259" key="13">
    <source>
        <dbReference type="Pfam" id="PF01292"/>
    </source>
</evidence>
<name>A0A347UGW8_9RHOB</name>
<proteinExistence type="inferred from homology"/>
<keyword evidence="11 12" id="KW-0472">Membrane</keyword>
<dbReference type="InterPro" id="IPR000516">
    <property type="entry name" value="Ni-dep_Hydgase_cyt-B"/>
</dbReference>
<sequence>MSKRQVKIYPRFERIWHWTQALLIFALLFTGLGLNGLHHILPFGPAAMLHSAAAILLLVLWIFATFWLFTTGTWRQFVPTLDGLFGVVRYYAYGVFKGEQPPYLKILWRKHNPLQSLSYLGLKIAVFPMVWITGILYMTYNFWETVPNAGFYLNIVANLHLLAAYIVAAFVVIHIYMLTIGHGFRAHVKPMITGYDEIDLSPEEEAYLEKDEPWRLKKS</sequence>
<dbReference type="GO" id="GO:0005506">
    <property type="term" value="F:iron ion binding"/>
    <property type="evidence" value="ECO:0007669"/>
    <property type="project" value="InterPro"/>
</dbReference>
<evidence type="ECO:0000313" key="15">
    <source>
        <dbReference type="Proteomes" id="UP000261704"/>
    </source>
</evidence>
<keyword evidence="10" id="KW-0408">Iron</keyword>
<feature type="transmembrane region" description="Helical" evidence="12">
    <location>
        <begin position="47"/>
        <end position="69"/>
    </location>
</feature>
<keyword evidence="5" id="KW-0349">Heme</keyword>
<dbReference type="Gene3D" id="1.20.950.20">
    <property type="entry name" value="Transmembrane di-heme cytochromes, Chain C"/>
    <property type="match status" value="1"/>
</dbReference>
<dbReference type="Pfam" id="PF01292">
    <property type="entry name" value="Ni_hydr_CYTB"/>
    <property type="match status" value="1"/>
</dbReference>
<feature type="transmembrane region" description="Helical" evidence="12">
    <location>
        <begin position="160"/>
        <end position="181"/>
    </location>
</feature>
<dbReference type="GO" id="GO:0020037">
    <property type="term" value="F:heme binding"/>
    <property type="evidence" value="ECO:0007669"/>
    <property type="project" value="TreeGrafter"/>
</dbReference>
<dbReference type="RefSeq" id="WP_118942752.1">
    <property type="nucleotide sequence ID" value="NZ_CP032125.1"/>
</dbReference>
<keyword evidence="8" id="KW-0249">Electron transport</keyword>
<keyword evidence="3" id="KW-0813">Transport</keyword>
<dbReference type="KEGG" id="pamo:BAR1_09225"/>
<dbReference type="GO" id="GO:0005886">
    <property type="term" value="C:plasma membrane"/>
    <property type="evidence" value="ECO:0007669"/>
    <property type="project" value="UniProtKB-SubCell"/>
</dbReference>
<organism evidence="14 15">
    <name type="scientific">Profundibacter amoris</name>
    <dbReference type="NCBI Taxonomy" id="2171755"/>
    <lineage>
        <taxon>Bacteria</taxon>
        <taxon>Pseudomonadati</taxon>
        <taxon>Pseudomonadota</taxon>
        <taxon>Alphaproteobacteria</taxon>
        <taxon>Rhodobacterales</taxon>
        <taxon>Paracoccaceae</taxon>
        <taxon>Profundibacter</taxon>
    </lineage>
</organism>
<dbReference type="SUPFAM" id="SSF81342">
    <property type="entry name" value="Transmembrane di-heme cytochromes"/>
    <property type="match status" value="1"/>
</dbReference>
<dbReference type="OrthoDB" id="1117555at2"/>
<dbReference type="GO" id="GO:0022904">
    <property type="term" value="P:respiratory electron transport chain"/>
    <property type="evidence" value="ECO:0007669"/>
    <property type="project" value="InterPro"/>
</dbReference>
<evidence type="ECO:0000256" key="2">
    <source>
        <dbReference type="ARBA" id="ARBA00008622"/>
    </source>
</evidence>
<keyword evidence="7" id="KW-0479">Metal-binding</keyword>
<evidence type="ECO:0000256" key="9">
    <source>
        <dbReference type="ARBA" id="ARBA00022989"/>
    </source>
</evidence>
<dbReference type="EMBL" id="CP032125">
    <property type="protein sequence ID" value="AXX98096.1"/>
    <property type="molecule type" value="Genomic_DNA"/>
</dbReference>
<evidence type="ECO:0000256" key="3">
    <source>
        <dbReference type="ARBA" id="ARBA00022448"/>
    </source>
</evidence>
<feature type="domain" description="Cytochrome b561 bacterial/Ni-hydrogenase" evidence="13">
    <location>
        <begin position="9"/>
        <end position="194"/>
    </location>
</feature>
<comment type="similarity">
    <text evidence="2">Belongs to the HupC/HyaC/HydC family.</text>
</comment>
<protein>
    <submittedName>
        <fullName evidence="14">Cytochrome b/b6 domain-containing protein</fullName>
    </submittedName>
</protein>
<evidence type="ECO:0000256" key="7">
    <source>
        <dbReference type="ARBA" id="ARBA00022723"/>
    </source>
</evidence>
<evidence type="ECO:0000256" key="5">
    <source>
        <dbReference type="ARBA" id="ARBA00022617"/>
    </source>
</evidence>
<dbReference type="AlphaFoldDB" id="A0A347UGW8"/>
<keyword evidence="15" id="KW-1185">Reference proteome</keyword>
<evidence type="ECO:0000256" key="10">
    <source>
        <dbReference type="ARBA" id="ARBA00023004"/>
    </source>
</evidence>
<comment type="subcellular location">
    <subcellularLocation>
        <location evidence="1">Cell membrane</location>
        <topology evidence="1">Multi-pass membrane protein</topology>
    </subcellularLocation>
</comment>
<dbReference type="PRINTS" id="PR00161">
    <property type="entry name" value="NIHGNASECYTB"/>
</dbReference>
<evidence type="ECO:0000256" key="1">
    <source>
        <dbReference type="ARBA" id="ARBA00004651"/>
    </source>
</evidence>
<dbReference type="Proteomes" id="UP000261704">
    <property type="component" value="Chromosome"/>
</dbReference>
<evidence type="ECO:0000256" key="4">
    <source>
        <dbReference type="ARBA" id="ARBA00022475"/>
    </source>
</evidence>
<feature type="transmembrane region" description="Helical" evidence="12">
    <location>
        <begin position="21"/>
        <end position="41"/>
    </location>
</feature>
<evidence type="ECO:0000256" key="6">
    <source>
        <dbReference type="ARBA" id="ARBA00022692"/>
    </source>
</evidence>
<dbReference type="PANTHER" id="PTHR30485">
    <property type="entry name" value="NI/FE-HYDROGENASE 1 B-TYPE CYTOCHROME SUBUNIT"/>
    <property type="match status" value="1"/>
</dbReference>
<evidence type="ECO:0000256" key="11">
    <source>
        <dbReference type="ARBA" id="ARBA00023136"/>
    </source>
</evidence>
<feature type="transmembrane region" description="Helical" evidence="12">
    <location>
        <begin position="117"/>
        <end position="140"/>
    </location>
</feature>
<gene>
    <name evidence="14" type="ORF">BAR1_09225</name>
</gene>
<keyword evidence="6 12" id="KW-0812">Transmembrane</keyword>
<evidence type="ECO:0000256" key="8">
    <source>
        <dbReference type="ARBA" id="ARBA00022982"/>
    </source>
</evidence>
<dbReference type="InterPro" id="IPR016174">
    <property type="entry name" value="Di-haem_cyt_TM"/>
</dbReference>
<keyword evidence="4" id="KW-1003">Cell membrane</keyword>
<evidence type="ECO:0000256" key="12">
    <source>
        <dbReference type="SAM" id="Phobius"/>
    </source>
</evidence>
<dbReference type="GO" id="GO:0009055">
    <property type="term" value="F:electron transfer activity"/>
    <property type="evidence" value="ECO:0007669"/>
    <property type="project" value="InterPro"/>
</dbReference>
<accession>A0A347UGW8</accession>